<accession>A0A6M0RS34</accession>
<reference evidence="3 4" key="1">
    <citation type="journal article" date="2020" name="Microb. Ecol.">
        <title>Ecogenomics of the Marine Benthic Filamentous Cyanobacterium Adonisia.</title>
        <authorList>
            <person name="Walter J.M."/>
            <person name="Coutinho F.H."/>
            <person name="Leomil L."/>
            <person name="Hargreaves P.I."/>
            <person name="Campeao M.E."/>
            <person name="Vieira V.V."/>
            <person name="Silva B.S."/>
            <person name="Fistarol G.O."/>
            <person name="Salomon P.S."/>
            <person name="Sawabe T."/>
            <person name="Mino S."/>
            <person name="Hosokawa M."/>
            <person name="Miyashita H."/>
            <person name="Maruyama F."/>
            <person name="van Verk M.C."/>
            <person name="Dutilh B.E."/>
            <person name="Thompson C.C."/>
            <person name="Thompson F.L."/>
        </authorList>
    </citation>
    <scope>NUCLEOTIDE SEQUENCE [LARGE SCALE GENOMIC DNA]</scope>
    <source>
        <strain evidence="3 4">CCMR0081</strain>
    </source>
</reference>
<dbReference type="SUPFAM" id="SSF52499">
    <property type="entry name" value="Isochorismatase-like hydrolases"/>
    <property type="match status" value="1"/>
</dbReference>
<name>A0A6M0RS34_9CYAN</name>
<protein>
    <submittedName>
        <fullName evidence="3">Cysteine hydrolase</fullName>
    </submittedName>
</protein>
<dbReference type="PANTHER" id="PTHR43540">
    <property type="entry name" value="PEROXYUREIDOACRYLATE/UREIDOACRYLATE AMIDOHYDROLASE-RELATED"/>
    <property type="match status" value="1"/>
</dbReference>
<dbReference type="Gene3D" id="3.40.50.850">
    <property type="entry name" value="Isochorismatase-like"/>
    <property type="match status" value="1"/>
</dbReference>
<dbReference type="GO" id="GO:0016787">
    <property type="term" value="F:hydrolase activity"/>
    <property type="evidence" value="ECO:0007669"/>
    <property type="project" value="UniProtKB-KW"/>
</dbReference>
<dbReference type="Proteomes" id="UP000481033">
    <property type="component" value="Unassembled WGS sequence"/>
</dbReference>
<dbReference type="InterPro" id="IPR036380">
    <property type="entry name" value="Isochorismatase-like_sf"/>
</dbReference>
<evidence type="ECO:0000259" key="2">
    <source>
        <dbReference type="Pfam" id="PF00857"/>
    </source>
</evidence>
<dbReference type="InterPro" id="IPR050272">
    <property type="entry name" value="Isochorismatase-like_hydrls"/>
</dbReference>
<proteinExistence type="predicted"/>
<dbReference type="EMBL" id="QXHD01000004">
    <property type="protein sequence ID" value="NEZ59028.1"/>
    <property type="molecule type" value="Genomic_DNA"/>
</dbReference>
<dbReference type="CDD" id="cd01014">
    <property type="entry name" value="nicotinamidase_related"/>
    <property type="match status" value="1"/>
</dbReference>
<keyword evidence="1 3" id="KW-0378">Hydrolase</keyword>
<dbReference type="RefSeq" id="WP_163701967.1">
    <property type="nucleotide sequence ID" value="NZ_QXHD01000004.1"/>
</dbReference>
<evidence type="ECO:0000256" key="1">
    <source>
        <dbReference type="ARBA" id="ARBA00022801"/>
    </source>
</evidence>
<comment type="caution">
    <text evidence="3">The sequence shown here is derived from an EMBL/GenBank/DDBJ whole genome shotgun (WGS) entry which is preliminary data.</text>
</comment>
<keyword evidence="4" id="KW-1185">Reference proteome</keyword>
<dbReference type="InterPro" id="IPR000868">
    <property type="entry name" value="Isochorismatase-like_dom"/>
</dbReference>
<evidence type="ECO:0000313" key="3">
    <source>
        <dbReference type="EMBL" id="NEZ59028.1"/>
    </source>
</evidence>
<sequence>MQIPSNSVLIIIDVQKAIDHSSWGRRNNQQAEANIAKLLSAWRATQRPIVHVRHLSTDPNSTYRPGQQGCDFKDIVIPNRGEKIVSKHVNCAFIGTDLEQWLRQNNYQTLIVTGVITNNSVEATVRVAGNLNFDTYVVSDATATFDKLDLEQNLHPAERVHALALANMHQEYATVVDTPTILDSI</sequence>
<dbReference type="AlphaFoldDB" id="A0A6M0RS34"/>
<gene>
    <name evidence="3" type="ORF">DXZ20_25975</name>
</gene>
<feature type="domain" description="Isochorismatase-like" evidence="2">
    <location>
        <begin position="7"/>
        <end position="178"/>
    </location>
</feature>
<dbReference type="PANTHER" id="PTHR43540:SF1">
    <property type="entry name" value="ISOCHORISMATASE HYDROLASE"/>
    <property type="match status" value="1"/>
</dbReference>
<evidence type="ECO:0000313" key="4">
    <source>
        <dbReference type="Proteomes" id="UP000481033"/>
    </source>
</evidence>
<dbReference type="Pfam" id="PF00857">
    <property type="entry name" value="Isochorismatase"/>
    <property type="match status" value="1"/>
</dbReference>
<organism evidence="3 4">
    <name type="scientific">Adonisia turfae CCMR0081</name>
    <dbReference type="NCBI Taxonomy" id="2292702"/>
    <lineage>
        <taxon>Bacteria</taxon>
        <taxon>Bacillati</taxon>
        <taxon>Cyanobacteriota</taxon>
        <taxon>Adonisia</taxon>
        <taxon>Adonisia turfae</taxon>
    </lineage>
</organism>